<evidence type="ECO:0000256" key="2">
    <source>
        <dbReference type="SAM" id="SignalP"/>
    </source>
</evidence>
<evidence type="ECO:0000256" key="1">
    <source>
        <dbReference type="SAM" id="MobiDB-lite"/>
    </source>
</evidence>
<feature type="chain" id="PRO_5013070134" evidence="2">
    <location>
        <begin position="25"/>
        <end position="201"/>
    </location>
</feature>
<gene>
    <name evidence="4" type="ORF">SPHI_02490</name>
</gene>
<reference evidence="4 5" key="1">
    <citation type="submission" date="2016-11" db="EMBL/GenBank/DDBJ databases">
        <title>Genome sequence of Sphingomonas jeddahensis G39.</title>
        <authorList>
            <person name="Poehlein A."/>
            <person name="Wuebbeler J.H."/>
            <person name="Steinbuechel A."/>
            <person name="Daniel R."/>
        </authorList>
    </citation>
    <scope>NUCLEOTIDE SEQUENCE [LARGE SCALE GENOMIC DNA]</scope>
    <source>
        <strain evidence="4 5">G39</strain>
    </source>
</reference>
<feature type="region of interest" description="Disordered" evidence="1">
    <location>
        <begin position="69"/>
        <end position="138"/>
    </location>
</feature>
<dbReference type="RefSeq" id="WP_076743065.1">
    <property type="nucleotide sequence ID" value="NZ_MPSB01000001.1"/>
</dbReference>
<dbReference type="PANTHER" id="PTHR10827:SF85">
    <property type="entry name" value="CALCIUM-BINDING PROTEIN"/>
    <property type="match status" value="1"/>
</dbReference>
<accession>A0A1V2EZA5</accession>
<feature type="region of interest" description="Disordered" evidence="1">
    <location>
        <begin position="160"/>
        <end position="201"/>
    </location>
</feature>
<feature type="compositionally biased region" description="Basic and acidic residues" evidence="1">
    <location>
        <begin position="87"/>
        <end position="119"/>
    </location>
</feature>
<evidence type="ECO:0000313" key="5">
    <source>
        <dbReference type="Proteomes" id="UP000188729"/>
    </source>
</evidence>
<dbReference type="Pfam" id="PF13202">
    <property type="entry name" value="EF-hand_5"/>
    <property type="match status" value="4"/>
</dbReference>
<dbReference type="GO" id="GO:0005509">
    <property type="term" value="F:calcium ion binding"/>
    <property type="evidence" value="ECO:0007669"/>
    <property type="project" value="InterPro"/>
</dbReference>
<feature type="signal peptide" evidence="2">
    <location>
        <begin position="1"/>
        <end position="24"/>
    </location>
</feature>
<proteinExistence type="predicted"/>
<keyword evidence="2" id="KW-0732">Signal</keyword>
<feature type="compositionally biased region" description="Basic residues" evidence="1">
    <location>
        <begin position="120"/>
        <end position="130"/>
    </location>
</feature>
<feature type="compositionally biased region" description="Basic and acidic residues" evidence="1">
    <location>
        <begin position="163"/>
        <end position="188"/>
    </location>
</feature>
<dbReference type="PROSITE" id="PS50222">
    <property type="entry name" value="EF_HAND_2"/>
    <property type="match status" value="1"/>
</dbReference>
<protein>
    <submittedName>
        <fullName evidence="4">Transaldolase/EF-hand domain-containing protein</fullName>
    </submittedName>
</protein>
<feature type="domain" description="EF-hand" evidence="3">
    <location>
        <begin position="153"/>
        <end position="188"/>
    </location>
</feature>
<dbReference type="OrthoDB" id="113323at2"/>
<dbReference type="Proteomes" id="UP000188729">
    <property type="component" value="Unassembled WGS sequence"/>
</dbReference>
<feature type="compositionally biased region" description="Basic and acidic residues" evidence="1">
    <location>
        <begin position="69"/>
        <end position="79"/>
    </location>
</feature>
<dbReference type="PANTHER" id="PTHR10827">
    <property type="entry name" value="RETICULOCALBIN"/>
    <property type="match status" value="1"/>
</dbReference>
<dbReference type="InterPro" id="IPR002048">
    <property type="entry name" value="EF_hand_dom"/>
</dbReference>
<organism evidence="4 5">
    <name type="scientific">Sphingomonas jeddahensis</name>
    <dbReference type="NCBI Taxonomy" id="1915074"/>
    <lineage>
        <taxon>Bacteria</taxon>
        <taxon>Pseudomonadati</taxon>
        <taxon>Pseudomonadota</taxon>
        <taxon>Alphaproteobacteria</taxon>
        <taxon>Sphingomonadales</taxon>
        <taxon>Sphingomonadaceae</taxon>
        <taxon>Sphingomonas</taxon>
    </lineage>
</organism>
<dbReference type="SUPFAM" id="SSF47473">
    <property type="entry name" value="EF-hand"/>
    <property type="match status" value="1"/>
</dbReference>
<dbReference type="AlphaFoldDB" id="A0A1V2EZA5"/>
<dbReference type="STRING" id="1915074.SPHI_02490"/>
<evidence type="ECO:0000313" key="4">
    <source>
        <dbReference type="EMBL" id="ONF97618.1"/>
    </source>
</evidence>
<dbReference type="Gene3D" id="1.10.238.10">
    <property type="entry name" value="EF-hand"/>
    <property type="match status" value="2"/>
</dbReference>
<comment type="caution">
    <text evidence="4">The sequence shown here is derived from an EMBL/GenBank/DDBJ whole genome shotgun (WGS) entry which is preliminary data.</text>
</comment>
<sequence>MKRLIMIAALAATGIAGVAGVAAAQTPAPAATVKRGPGAADTNGDGVVTRAEAIAAGDALFARLDRNNDGKISADERPGRRGANKTDMTREQFRESALKRFERADANKDGQIDRAERQALRSKRRGHRGGHGSGLGMMMRADANRDGTLTKAEATAAASAMFDRFDTNRDGRIDPTEQDAARDQMKMRRDARKVAPAGGVR</sequence>
<dbReference type="InterPro" id="IPR011992">
    <property type="entry name" value="EF-hand-dom_pair"/>
</dbReference>
<name>A0A1V2EZA5_9SPHN</name>
<dbReference type="EMBL" id="MPSB01000001">
    <property type="protein sequence ID" value="ONF97618.1"/>
    <property type="molecule type" value="Genomic_DNA"/>
</dbReference>
<keyword evidence="5" id="KW-1185">Reference proteome</keyword>
<evidence type="ECO:0000259" key="3">
    <source>
        <dbReference type="PROSITE" id="PS50222"/>
    </source>
</evidence>